<dbReference type="EMBL" id="JANEYG010000041">
    <property type="protein sequence ID" value="KAJ8916694.1"/>
    <property type="molecule type" value="Genomic_DNA"/>
</dbReference>
<gene>
    <name evidence="3" type="ORF">NQ315_000339</name>
</gene>
<dbReference type="AlphaFoldDB" id="A0AAV8VRR9"/>
<reference evidence="3 4" key="1">
    <citation type="journal article" date="2023" name="Insect Mol. Biol.">
        <title>Genome sequencing provides insights into the evolution of gene families encoding plant cell wall-degrading enzymes in longhorned beetles.</title>
        <authorList>
            <person name="Shin N.R."/>
            <person name="Okamura Y."/>
            <person name="Kirsch R."/>
            <person name="Pauchet Y."/>
        </authorList>
    </citation>
    <scope>NUCLEOTIDE SEQUENCE [LARGE SCALE GENOMIC DNA]</scope>
    <source>
        <strain evidence="3">EAD_L_NR</strain>
    </source>
</reference>
<dbReference type="PANTHER" id="PTHR45689">
    <property type="entry name" value="I[[H]] CHANNEL, ISOFORM E"/>
    <property type="match status" value="1"/>
</dbReference>
<dbReference type="CDD" id="cd00038">
    <property type="entry name" value="CAP_ED"/>
    <property type="match status" value="1"/>
</dbReference>
<feature type="transmembrane region" description="Helical" evidence="1">
    <location>
        <begin position="274"/>
        <end position="293"/>
    </location>
</feature>
<keyword evidence="1" id="KW-0812">Transmembrane</keyword>
<dbReference type="InterPro" id="IPR051413">
    <property type="entry name" value="K/Na_HCN_channel"/>
</dbReference>
<evidence type="ECO:0000259" key="2">
    <source>
        <dbReference type="PROSITE" id="PS50042"/>
    </source>
</evidence>
<dbReference type="PANTHER" id="PTHR45689:SF14">
    <property type="entry name" value="CYCLIC NUCLEOTIDE-GATED CATION CHANNEL SUBUNIT A-LIKE PROTEIN"/>
    <property type="match status" value="1"/>
</dbReference>
<feature type="transmembrane region" description="Helical" evidence="1">
    <location>
        <begin position="67"/>
        <end position="93"/>
    </location>
</feature>
<dbReference type="GO" id="GO:0003254">
    <property type="term" value="P:regulation of membrane depolarization"/>
    <property type="evidence" value="ECO:0007669"/>
    <property type="project" value="TreeGrafter"/>
</dbReference>
<comment type="caution">
    <text evidence="3">The sequence shown here is derived from an EMBL/GenBank/DDBJ whole genome shotgun (WGS) entry which is preliminary data.</text>
</comment>
<dbReference type="PROSITE" id="PS50042">
    <property type="entry name" value="CNMP_BINDING_3"/>
    <property type="match status" value="1"/>
</dbReference>
<feature type="domain" description="Cyclic nucleotide-binding" evidence="2">
    <location>
        <begin position="407"/>
        <end position="522"/>
    </location>
</feature>
<dbReference type="GO" id="GO:0035725">
    <property type="term" value="P:sodium ion transmembrane transport"/>
    <property type="evidence" value="ECO:0007669"/>
    <property type="project" value="TreeGrafter"/>
</dbReference>
<name>A0AAV8VRR9_9CUCU</name>
<evidence type="ECO:0000256" key="1">
    <source>
        <dbReference type="SAM" id="Phobius"/>
    </source>
</evidence>
<keyword evidence="1" id="KW-1133">Transmembrane helix</keyword>
<dbReference type="InterPro" id="IPR000595">
    <property type="entry name" value="cNMP-bd_dom"/>
</dbReference>
<evidence type="ECO:0000313" key="3">
    <source>
        <dbReference type="EMBL" id="KAJ8916694.1"/>
    </source>
</evidence>
<dbReference type="SMART" id="SM00100">
    <property type="entry name" value="cNMP"/>
    <property type="match status" value="1"/>
</dbReference>
<evidence type="ECO:0000313" key="4">
    <source>
        <dbReference type="Proteomes" id="UP001159042"/>
    </source>
</evidence>
<proteinExistence type="predicted"/>
<dbReference type="Pfam" id="PF00027">
    <property type="entry name" value="cNMP_binding"/>
    <property type="match status" value="1"/>
</dbReference>
<feature type="transmembrane region" description="Helical" evidence="1">
    <location>
        <begin position="191"/>
        <end position="211"/>
    </location>
</feature>
<keyword evidence="4" id="KW-1185">Reference proteome</keyword>
<feature type="transmembrane region" description="Helical" evidence="1">
    <location>
        <begin position="232"/>
        <end position="254"/>
    </location>
</feature>
<keyword evidence="1" id="KW-0472">Membrane</keyword>
<dbReference type="GO" id="GO:0005249">
    <property type="term" value="F:voltage-gated potassium channel activity"/>
    <property type="evidence" value="ECO:0007669"/>
    <property type="project" value="TreeGrafter"/>
</dbReference>
<dbReference type="Gene3D" id="2.60.120.10">
    <property type="entry name" value="Jelly Rolls"/>
    <property type="match status" value="1"/>
</dbReference>
<feature type="transmembrane region" description="Helical" evidence="1">
    <location>
        <begin position="113"/>
        <end position="132"/>
    </location>
</feature>
<dbReference type="Gene3D" id="1.10.287.630">
    <property type="entry name" value="Helix hairpin bin"/>
    <property type="match status" value="1"/>
</dbReference>
<feature type="transmembrane region" description="Helical" evidence="1">
    <location>
        <begin position="153"/>
        <end position="171"/>
    </location>
</feature>
<dbReference type="InterPro" id="IPR018490">
    <property type="entry name" value="cNMP-bd_dom_sf"/>
</dbReference>
<accession>A0AAV8VRR9</accession>
<dbReference type="Proteomes" id="UP001159042">
    <property type="component" value="Unassembled WGS sequence"/>
</dbReference>
<protein>
    <recommendedName>
        <fullName evidence="2">Cyclic nucleotide-binding domain-containing protein</fullName>
    </recommendedName>
</protein>
<dbReference type="SUPFAM" id="SSF51206">
    <property type="entry name" value="cAMP-binding domain-like"/>
    <property type="match status" value="1"/>
</dbReference>
<organism evidence="3 4">
    <name type="scientific">Exocentrus adspersus</name>
    <dbReference type="NCBI Taxonomy" id="1586481"/>
    <lineage>
        <taxon>Eukaryota</taxon>
        <taxon>Metazoa</taxon>
        <taxon>Ecdysozoa</taxon>
        <taxon>Arthropoda</taxon>
        <taxon>Hexapoda</taxon>
        <taxon>Insecta</taxon>
        <taxon>Pterygota</taxon>
        <taxon>Neoptera</taxon>
        <taxon>Endopterygota</taxon>
        <taxon>Coleoptera</taxon>
        <taxon>Polyphaga</taxon>
        <taxon>Cucujiformia</taxon>
        <taxon>Chrysomeloidea</taxon>
        <taxon>Cerambycidae</taxon>
        <taxon>Lamiinae</taxon>
        <taxon>Acanthocinini</taxon>
        <taxon>Exocentrus</taxon>
    </lineage>
</organism>
<sequence length="558" mass="65173">MSHVCLLNLKDTSGLPRLAPNACRLRRTLRYMRHVVLVTHSHYKCRKMYRNFSAIRAERRRHATGPYFYVIHPMSSLSVVMEVAFVFVYMFLLCYEPLRSFMIQDEPELAVQFKRYAVHSVQTVLTVLWFNIGYVEAQTKQIVLETKKIVRKYLTTYFVWDFAANMYMGFIMQRMAQYVVDEEFRYYFRDFYLYVRVLALWIRLSTLLQSLEDLLLHLNVGKSIRSIVVYTVRTLMYLHICAYFIFGIPKTIYMDNFPPDSWVSQAQLNRKSPVIYQYCETFIMAACYFTGIAYIHEGRLLNEQIILVVISFVGRLYTLYLLADVLNLFGVTGVSESLYERNLAMLMDYMDTKELPANLKRRMLSFYRYKFQRRYFKENDIIDSLSEGLRTELFLFSAGKLCEKVQMFSKLPKETLGAIVASMHVNIYSANEVIIGMGSEVQDIYYISSGTVTITDARGFELCHLEDGNQFGITSLLLSVQIYSVMAVETTEVFTINKDVLKQFLLPHPDAINDLYKAAKRRLRQLQLLSQRADEPNLLTDLQSGLVLEVPSVKLREH</sequence>
<dbReference type="InterPro" id="IPR014710">
    <property type="entry name" value="RmlC-like_jellyroll"/>
</dbReference>
<dbReference type="GO" id="GO:0098855">
    <property type="term" value="C:HCN channel complex"/>
    <property type="evidence" value="ECO:0007669"/>
    <property type="project" value="TreeGrafter"/>
</dbReference>